<keyword evidence="6 9" id="KW-0811">Translocation</keyword>
<keyword evidence="5 9" id="KW-0653">Protein transport</keyword>
<dbReference type="GO" id="GO:0031080">
    <property type="term" value="C:nuclear pore outer ring"/>
    <property type="evidence" value="ECO:0007669"/>
    <property type="project" value="TreeGrafter"/>
</dbReference>
<dbReference type="InterPro" id="IPR011502">
    <property type="entry name" value="Nucleoporin_Nup85"/>
</dbReference>
<dbReference type="GO" id="GO:0031965">
    <property type="term" value="C:nuclear membrane"/>
    <property type="evidence" value="ECO:0007669"/>
    <property type="project" value="UniProtKB-UniRule"/>
</dbReference>
<protein>
    <recommendedName>
        <fullName evidence="9">Nuclear pore complex protein Nup85</fullName>
    </recommendedName>
</protein>
<keyword evidence="7 9" id="KW-0906">Nuclear pore complex</keyword>
<comment type="subunit">
    <text evidence="9">Component of the nuclear pore complex (NPC).</text>
</comment>
<dbReference type="AlphaFoldDB" id="A0AAF0EGJ3"/>
<evidence type="ECO:0000256" key="6">
    <source>
        <dbReference type="ARBA" id="ARBA00023010"/>
    </source>
</evidence>
<dbReference type="GO" id="GO:0006406">
    <property type="term" value="P:mRNA export from nucleus"/>
    <property type="evidence" value="ECO:0007669"/>
    <property type="project" value="TreeGrafter"/>
</dbReference>
<dbReference type="GO" id="GO:0045893">
    <property type="term" value="P:positive regulation of DNA-templated transcription"/>
    <property type="evidence" value="ECO:0007669"/>
    <property type="project" value="TreeGrafter"/>
</dbReference>
<keyword evidence="3 9" id="KW-0813">Transport</keyword>
<evidence type="ECO:0000256" key="1">
    <source>
        <dbReference type="ARBA" id="ARBA00004567"/>
    </source>
</evidence>
<dbReference type="GO" id="GO:0017056">
    <property type="term" value="F:structural constituent of nuclear pore"/>
    <property type="evidence" value="ECO:0007669"/>
    <property type="project" value="TreeGrafter"/>
</dbReference>
<keyword evidence="9" id="KW-0472">Membrane</keyword>
<evidence type="ECO:0000256" key="4">
    <source>
        <dbReference type="ARBA" id="ARBA00022816"/>
    </source>
</evidence>
<dbReference type="GO" id="GO:0006606">
    <property type="term" value="P:protein import into nucleus"/>
    <property type="evidence" value="ECO:0007669"/>
    <property type="project" value="TreeGrafter"/>
</dbReference>
<name>A0AAF0EGJ3_9BASI</name>
<evidence type="ECO:0000256" key="8">
    <source>
        <dbReference type="ARBA" id="ARBA00023242"/>
    </source>
</evidence>
<reference evidence="10" key="1">
    <citation type="submission" date="2023-03" db="EMBL/GenBank/DDBJ databases">
        <title>Mating type loci evolution in Malassezia.</title>
        <authorList>
            <person name="Coelho M.A."/>
        </authorList>
    </citation>
    <scope>NUCLEOTIDE SEQUENCE</scope>
    <source>
        <strain evidence="10">CBS 9557</strain>
    </source>
</reference>
<evidence type="ECO:0000313" key="11">
    <source>
        <dbReference type="Proteomes" id="UP001213623"/>
    </source>
</evidence>
<proteinExistence type="inferred from homology"/>
<evidence type="ECO:0000256" key="2">
    <source>
        <dbReference type="ARBA" id="ARBA00005573"/>
    </source>
</evidence>
<comment type="similarity">
    <text evidence="2 9">Belongs to the nucleoporin Nup85 family.</text>
</comment>
<dbReference type="Proteomes" id="UP001213623">
    <property type="component" value="Chromosome 1"/>
</dbReference>
<dbReference type="PANTHER" id="PTHR13373:SF21">
    <property type="entry name" value="NUCLEAR PORE COMPLEX PROTEIN NUP85"/>
    <property type="match status" value="1"/>
</dbReference>
<dbReference type="PANTHER" id="PTHR13373">
    <property type="entry name" value="FROUNT PROTEIN-RELATED"/>
    <property type="match status" value="1"/>
</dbReference>
<evidence type="ECO:0000256" key="7">
    <source>
        <dbReference type="ARBA" id="ARBA00023132"/>
    </source>
</evidence>
<evidence type="ECO:0000313" key="10">
    <source>
        <dbReference type="EMBL" id="WFD25138.1"/>
    </source>
</evidence>
<evidence type="ECO:0000256" key="9">
    <source>
        <dbReference type="RuleBase" id="RU365073"/>
    </source>
</evidence>
<evidence type="ECO:0000256" key="5">
    <source>
        <dbReference type="ARBA" id="ARBA00022927"/>
    </source>
</evidence>
<dbReference type="EMBL" id="CP119892">
    <property type="protein sequence ID" value="WFD25138.1"/>
    <property type="molecule type" value="Genomic_DNA"/>
</dbReference>
<gene>
    <name evidence="10" type="ORF">MNAN1_000101</name>
</gene>
<evidence type="ECO:0000256" key="3">
    <source>
        <dbReference type="ARBA" id="ARBA00022448"/>
    </source>
</evidence>
<keyword evidence="8 9" id="KW-0539">Nucleus</keyword>
<comment type="subcellular location">
    <subcellularLocation>
        <location evidence="1 9">Nucleus</location>
        <location evidence="1 9">Nuclear pore complex</location>
    </subcellularLocation>
</comment>
<accession>A0AAF0EGJ3</accession>
<keyword evidence="11" id="KW-1185">Reference proteome</keyword>
<dbReference type="Pfam" id="PF07575">
    <property type="entry name" value="Nucleopor_Nup85"/>
    <property type="match status" value="1"/>
</dbReference>
<organism evidence="10 11">
    <name type="scientific">Malassezia nana</name>
    <dbReference type="NCBI Taxonomy" id="180528"/>
    <lineage>
        <taxon>Eukaryota</taxon>
        <taxon>Fungi</taxon>
        <taxon>Dikarya</taxon>
        <taxon>Basidiomycota</taxon>
        <taxon>Ustilaginomycotina</taxon>
        <taxon>Malasseziomycetes</taxon>
        <taxon>Malasseziales</taxon>
        <taxon>Malasseziaceae</taxon>
        <taxon>Malassezia</taxon>
    </lineage>
</organism>
<sequence>MAQNGDAHASARISFYTQTFTIFSSLQSIAAAQASESKPGDAAWLAAGPSVQTMQYYHRIGTLYCEAIQSYMQALESPLSQETDYERHVQQLHMIFHLAQVLYFPEDGSGMGVVGEELLHWLNAHDVAPTTEQGQAIAQTLPAHDHPDYWDYVFRCILRGFYGTAATVLQSYVDSPVSPTLQSIAREVVQILKSLPRSTAYTTEQSFFSAHRHWLTSVRVFLSGFQRLMDQVEGDLKGQVSSPNEERLELEAQFRCLLELLCGVKERVLEFSEDWKEALCTWGTLVHPAMRRDDLPDVLQTITDALPADGTLQHECILSALLRGDMVQCLKTCLSFDEWLATHLGDYCDKAQLLDGAETGTEEAPSLMEQILTTWANTLLKEERLWRMALSYLNVIDSPAARSQMRTILFDVPLLDIPTEAGTSEADAQLEKVEEVVSACIEYGMDDEVRLICRRLGHDLMERQKYGLAIAYSVRARDGRQVRVIADRMLNDYVKMGPDHFVASVNTVPRVLIDDAAALSVESPDEPMPTPSVSASSIFSQQTFAPLVFHFKYRDFHEAFRQPSTWREAAQILVELLTSDVTPESFLSVLLVDALPLLQSSTLYFTVSETYELLRITEKVASVAEINDTSEASNFYFYWLEQLLSHKQGKEGRSLPAQRRLAQERMLVVRLALSQYLSRILVENQTP</sequence>
<keyword evidence="4 9" id="KW-0509">mRNA transport</keyword>
<comment type="function">
    <text evidence="9">Functions as a component of the nuclear pore complex (NPC).</text>
</comment>